<proteinExistence type="predicted"/>
<dbReference type="Proteomes" id="UP000054387">
    <property type="component" value="Unassembled WGS sequence"/>
</dbReference>
<dbReference type="OrthoDB" id="302903at2157"/>
<dbReference type="EMBL" id="LOPU01000001">
    <property type="protein sequence ID" value="KTG11654.1"/>
    <property type="molecule type" value="Genomic_DNA"/>
</dbReference>
<dbReference type="InterPro" id="IPR009467">
    <property type="entry name" value="Glycolipid-bd_prot_put"/>
</dbReference>
<evidence type="ECO:0000313" key="2">
    <source>
        <dbReference type="Proteomes" id="UP000054387"/>
    </source>
</evidence>
<evidence type="ECO:0000313" key="1">
    <source>
        <dbReference type="EMBL" id="KTG11654.1"/>
    </source>
</evidence>
<dbReference type="STRING" id="1514971.AUR64_00230"/>
<sequence length="183" mass="20163">MHDVLWEPDDGVGLEHLRYDLEPLSAESVVLGATDDERYRIRYALDCDADGRVRSVSVDSFDSEKRLRLSADGEGRWDDDGAPIPELDGCLDVDISATPFTNALPIRRLNLATGESATLSMVYVSVPSLTVSAVRQRYTCLDPADADGGRFRYESLTSGFSAEIPVDSAGVVRDYPSLFRRVE</sequence>
<dbReference type="Pfam" id="PF06475">
    <property type="entry name" value="Glycolipid_bind"/>
    <property type="match status" value="1"/>
</dbReference>
<keyword evidence="2" id="KW-1185">Reference proteome</keyword>
<name>A0A0W1RES2_9EURY</name>
<accession>A0A0W1RES2</accession>
<dbReference type="RefSeq" id="WP_058579939.1">
    <property type="nucleotide sequence ID" value="NZ_LOPU01000001.1"/>
</dbReference>
<gene>
    <name evidence="1" type="ORF">AUR64_00230</name>
</gene>
<comment type="caution">
    <text evidence="1">The sequence shown here is derived from an EMBL/GenBank/DDBJ whole genome shotgun (WGS) entry which is preliminary data.</text>
</comment>
<dbReference type="SUPFAM" id="SSF159275">
    <property type="entry name" value="PA1994-like"/>
    <property type="match status" value="1"/>
</dbReference>
<reference evidence="1 2" key="1">
    <citation type="submission" date="2015-12" db="EMBL/GenBank/DDBJ databases">
        <title>Haloprofundus marisrubri gen. nov., sp. nov., an extremely halophilic archaeon isolated from the Discovery deep brine-seawater interface in the Red Sea.</title>
        <authorList>
            <person name="Zhang G."/>
            <person name="Stingl U."/>
            <person name="Rashid M."/>
        </authorList>
    </citation>
    <scope>NUCLEOTIDE SEQUENCE [LARGE SCALE GENOMIC DNA]</scope>
    <source>
        <strain evidence="1 2">SB9</strain>
    </source>
</reference>
<organism evidence="1 2">
    <name type="scientific">Haloprofundus marisrubri</name>
    <dbReference type="NCBI Taxonomy" id="1514971"/>
    <lineage>
        <taxon>Archaea</taxon>
        <taxon>Methanobacteriati</taxon>
        <taxon>Methanobacteriota</taxon>
        <taxon>Stenosarchaea group</taxon>
        <taxon>Halobacteria</taxon>
        <taxon>Halobacteriales</taxon>
        <taxon>Haloferacaceae</taxon>
        <taxon>Haloprofundus</taxon>
    </lineage>
</organism>
<protein>
    <submittedName>
        <fullName evidence="1">Uncharacterized protein</fullName>
    </submittedName>
</protein>
<dbReference type="AlphaFoldDB" id="A0A0W1RES2"/>